<name>A0A1M5NUW7_9FLAO</name>
<proteinExistence type="predicted"/>
<reference evidence="2" key="1">
    <citation type="submission" date="2016-11" db="EMBL/GenBank/DDBJ databases">
        <authorList>
            <person name="Varghese N."/>
            <person name="Submissions S."/>
        </authorList>
    </citation>
    <scope>NUCLEOTIDE SEQUENCE [LARGE SCALE GENOMIC DNA]</scope>
    <source>
        <strain evidence="2">YR203</strain>
    </source>
</reference>
<sequence>MGDDIVKGAKDTGEWIAKNPRKIGNTAGEFIPDAVAAVYTAGGSLAATAGKTALKEGAEAVVEKTVKEIAEAGAEQAGKEALEAGAKKGIKETLEQLAKKEGDDIAAVVTKSLDEKVDEAIAAFDPKTATTAQKGNFGEMVTDQDMIGNGYDALHNRLDDINAATKQGIDGVFKHPGPPPKYVVIDAKYGDAELAKLTDGTRQMSDKWIQDRLDNTISRSEIRNIENYGYDRVVAKVDNAGNITYRKVDSRGYIIRGKKGNWP</sequence>
<dbReference type="AlphaFoldDB" id="A0A1M5NUW7"/>
<gene>
    <name evidence="1" type="ORF">SAMN02787073_5087</name>
</gene>
<organism evidence="1 2">
    <name type="scientific">Chryseobacterium vrystaatense</name>
    <dbReference type="NCBI Taxonomy" id="307480"/>
    <lineage>
        <taxon>Bacteria</taxon>
        <taxon>Pseudomonadati</taxon>
        <taxon>Bacteroidota</taxon>
        <taxon>Flavobacteriia</taxon>
        <taxon>Flavobacteriales</taxon>
        <taxon>Weeksellaceae</taxon>
        <taxon>Chryseobacterium group</taxon>
        <taxon>Chryseobacterium</taxon>
    </lineage>
</organism>
<dbReference type="CDD" id="cd20741">
    <property type="entry name" value="PoNe_HINT_TF-like"/>
    <property type="match status" value="1"/>
</dbReference>
<dbReference type="EMBL" id="FQVE01000009">
    <property type="protein sequence ID" value="SHG93300.1"/>
    <property type="molecule type" value="Genomic_DNA"/>
</dbReference>
<dbReference type="RefSeq" id="WP_073175727.1">
    <property type="nucleotide sequence ID" value="NZ_FQVE01000009.1"/>
</dbReference>
<dbReference type="Proteomes" id="UP000184108">
    <property type="component" value="Unassembled WGS sequence"/>
</dbReference>
<evidence type="ECO:0000313" key="1">
    <source>
        <dbReference type="EMBL" id="SHG93300.1"/>
    </source>
</evidence>
<evidence type="ECO:0000313" key="2">
    <source>
        <dbReference type="Proteomes" id="UP000184108"/>
    </source>
</evidence>
<protein>
    <submittedName>
        <fullName evidence="1">Uncharacterized protein</fullName>
    </submittedName>
</protein>
<accession>A0A1M5NUW7</accession>